<evidence type="ECO:0000313" key="3">
    <source>
        <dbReference type="Proteomes" id="UP000759131"/>
    </source>
</evidence>
<proteinExistence type="predicted"/>
<accession>A0A7R9Q6N4</accession>
<evidence type="ECO:0000256" key="1">
    <source>
        <dbReference type="SAM" id="MobiDB-lite"/>
    </source>
</evidence>
<keyword evidence="3" id="KW-1185">Reference proteome</keyword>
<sequence>MDINWSPKLIQDVIRTLRKSRDARSYSSSEFSIISDEFIDELSHKMAVISRQASDDVFEPVVTLLSDEMQDVLQEMWKNFGPKMSYTLDKWQQLIADSYEQLARLYRQIMKAYDHVIPDWAHNVYQRSIRSARRQCKRSETCYKALYALENYGVDALMDLFYATAIETAHTTHRVVMTTSGKLWRALPNAPQWLREYGWQYKQWIRDSFDSLIASNDDLRQFVAHVQRLLAELTKDNFQEIEWPKVGASLRQMADVALSSQTSSRVLVWDPARGRVSVELRTPLQSRRLRSVMTDVKNKVLKSENPLQKKWKQIKQFVKKRELCFNSRDFCDFGTTLVFREIIERLPEECLVCGENHRFGERRRETATKEAEVLFVIGCDLESRDGREMARNLNRISNALKREFEKRSILTTFRTISLNSEKKYSDFWPKNDLNLRLNGIPISRNINQSFDFLFVTSRQPRASRHVILVQCGDGCEERDVDFQSARNHVLNENIFLHVLTKNEFKIRAKKGRHVIGVDAARAFVSSGQSVAEERALRSAIGVSRDLCHVLALETNGTVFRTKSLNSKNSRALIARRVAANHVMDACLDCDCVEARDRVTARVDCRLCAERESTISGEKVAENGFDLNQEWNEDTDEENGGEEEVEEEEEE</sequence>
<evidence type="ECO:0000313" key="2">
    <source>
        <dbReference type="EMBL" id="CAD7632998.1"/>
    </source>
</evidence>
<gene>
    <name evidence="2" type="ORF">OSB1V03_LOCUS13397</name>
</gene>
<feature type="compositionally biased region" description="Acidic residues" evidence="1">
    <location>
        <begin position="630"/>
        <end position="650"/>
    </location>
</feature>
<dbReference type="EMBL" id="OC866516">
    <property type="protein sequence ID" value="CAD7632998.1"/>
    <property type="molecule type" value="Genomic_DNA"/>
</dbReference>
<dbReference type="OrthoDB" id="6491343at2759"/>
<dbReference type="EMBL" id="CAJPIZ010011941">
    <property type="protein sequence ID" value="CAG2113428.1"/>
    <property type="molecule type" value="Genomic_DNA"/>
</dbReference>
<feature type="region of interest" description="Disordered" evidence="1">
    <location>
        <begin position="618"/>
        <end position="650"/>
    </location>
</feature>
<organism evidence="2">
    <name type="scientific">Medioppia subpectinata</name>
    <dbReference type="NCBI Taxonomy" id="1979941"/>
    <lineage>
        <taxon>Eukaryota</taxon>
        <taxon>Metazoa</taxon>
        <taxon>Ecdysozoa</taxon>
        <taxon>Arthropoda</taxon>
        <taxon>Chelicerata</taxon>
        <taxon>Arachnida</taxon>
        <taxon>Acari</taxon>
        <taxon>Acariformes</taxon>
        <taxon>Sarcoptiformes</taxon>
        <taxon>Oribatida</taxon>
        <taxon>Brachypylina</taxon>
        <taxon>Oppioidea</taxon>
        <taxon>Oppiidae</taxon>
        <taxon>Medioppia</taxon>
    </lineage>
</organism>
<protein>
    <submittedName>
        <fullName evidence="2">Uncharacterized protein</fullName>
    </submittedName>
</protein>
<dbReference type="AlphaFoldDB" id="A0A7R9Q6N4"/>
<dbReference type="Proteomes" id="UP000759131">
    <property type="component" value="Unassembled WGS sequence"/>
</dbReference>
<reference evidence="2" key="1">
    <citation type="submission" date="2020-11" db="EMBL/GenBank/DDBJ databases">
        <authorList>
            <person name="Tran Van P."/>
        </authorList>
    </citation>
    <scope>NUCLEOTIDE SEQUENCE</scope>
</reference>
<name>A0A7R9Q6N4_9ACAR</name>